<evidence type="ECO:0000313" key="1">
    <source>
        <dbReference type="EMBL" id="SAL64487.1"/>
    </source>
</evidence>
<protein>
    <submittedName>
        <fullName evidence="1">Uncharacterized protein</fullName>
    </submittedName>
</protein>
<dbReference type="Proteomes" id="UP000054740">
    <property type="component" value="Unassembled WGS sequence"/>
</dbReference>
<organism evidence="1 2">
    <name type="scientific">Caballeronia cordobensis</name>
    <name type="common">Burkholderia cordobensis</name>
    <dbReference type="NCBI Taxonomy" id="1353886"/>
    <lineage>
        <taxon>Bacteria</taxon>
        <taxon>Pseudomonadati</taxon>
        <taxon>Pseudomonadota</taxon>
        <taxon>Betaproteobacteria</taxon>
        <taxon>Burkholderiales</taxon>
        <taxon>Burkholderiaceae</taxon>
        <taxon>Caballeronia</taxon>
    </lineage>
</organism>
<evidence type="ECO:0000313" key="2">
    <source>
        <dbReference type="Proteomes" id="UP000054740"/>
    </source>
</evidence>
<dbReference type="AlphaFoldDB" id="A0A158J6I5"/>
<gene>
    <name evidence="1" type="ORF">AWB70_05991</name>
</gene>
<keyword evidence="2" id="KW-1185">Reference proteome</keyword>
<accession>A0A158J6I5</accession>
<sequence>MQSFHDWFIVGVAVDMNAHELTIQLCDDYKKRFVTLRFENATRFIVDGFIAQNIVYSLTVLSESSTEYVSARTALEKSHPWGDNWPAKKIAKISASLGAEMTIEFDSMQTVESTR</sequence>
<proteinExistence type="predicted"/>
<reference evidence="2" key="1">
    <citation type="submission" date="2016-01" db="EMBL/GenBank/DDBJ databases">
        <authorList>
            <person name="Peeters C."/>
        </authorList>
    </citation>
    <scope>NUCLEOTIDE SEQUENCE [LARGE SCALE GENOMIC DNA]</scope>
</reference>
<dbReference type="EMBL" id="FCNY02000020">
    <property type="protein sequence ID" value="SAL64487.1"/>
    <property type="molecule type" value="Genomic_DNA"/>
</dbReference>
<name>A0A158J6I5_CABCO</name>
<dbReference type="RefSeq" id="WP_053570675.1">
    <property type="nucleotide sequence ID" value="NZ_FCNY02000020.1"/>
</dbReference>